<comment type="caution">
    <text evidence="7">The sequence shown here is derived from an EMBL/GenBank/DDBJ whole genome shotgun (WGS) entry which is preliminary data.</text>
</comment>
<dbReference type="InterPro" id="IPR027417">
    <property type="entry name" value="P-loop_NTPase"/>
</dbReference>
<proteinExistence type="predicted"/>
<keyword evidence="8" id="KW-1185">Reference proteome</keyword>
<accession>A0A4Q2DKF8</accession>
<dbReference type="GO" id="GO:0005524">
    <property type="term" value="F:ATP binding"/>
    <property type="evidence" value="ECO:0007669"/>
    <property type="project" value="UniProtKB-KW"/>
</dbReference>
<dbReference type="AlphaFoldDB" id="A0A4Q2DKF8"/>
<evidence type="ECO:0000256" key="3">
    <source>
        <dbReference type="ARBA" id="ARBA00022741"/>
    </source>
</evidence>
<evidence type="ECO:0000256" key="4">
    <source>
        <dbReference type="ARBA" id="ARBA00022840"/>
    </source>
</evidence>
<dbReference type="Pfam" id="PF06807">
    <property type="entry name" value="Clp1"/>
    <property type="match status" value="1"/>
</dbReference>
<dbReference type="InterPro" id="IPR045116">
    <property type="entry name" value="Clp1/Grc3"/>
</dbReference>
<keyword evidence="3" id="KW-0547">Nucleotide-binding</keyword>
<evidence type="ECO:0000313" key="8">
    <source>
        <dbReference type="Proteomes" id="UP000290288"/>
    </source>
</evidence>
<dbReference type="Pfam" id="PF16575">
    <property type="entry name" value="CLP1_P"/>
    <property type="match status" value="1"/>
</dbReference>
<dbReference type="Proteomes" id="UP000290288">
    <property type="component" value="Unassembled WGS sequence"/>
</dbReference>
<dbReference type="Gene3D" id="3.40.50.300">
    <property type="entry name" value="P-loop containing nucleotide triphosphate hydrolases"/>
    <property type="match status" value="1"/>
</dbReference>
<dbReference type="InterPro" id="IPR010655">
    <property type="entry name" value="Clp1_C"/>
</dbReference>
<dbReference type="GO" id="GO:0005634">
    <property type="term" value="C:nucleus"/>
    <property type="evidence" value="ECO:0007669"/>
    <property type="project" value="TreeGrafter"/>
</dbReference>
<dbReference type="SUPFAM" id="SSF52540">
    <property type="entry name" value="P-loop containing nucleoside triphosphate hydrolases"/>
    <property type="match status" value="1"/>
</dbReference>
<feature type="domain" description="Clp1 P-loop" evidence="6">
    <location>
        <begin position="47"/>
        <end position="178"/>
    </location>
</feature>
<name>A0A4Q2DKF8_9AGAR</name>
<evidence type="ECO:0000313" key="7">
    <source>
        <dbReference type="EMBL" id="RXW19641.1"/>
    </source>
</evidence>
<evidence type="ECO:0000256" key="2">
    <source>
        <dbReference type="ARBA" id="ARBA00019824"/>
    </source>
</evidence>
<dbReference type="STRING" id="2316362.A0A4Q2DKF8"/>
<dbReference type="EMBL" id="SDEE01000191">
    <property type="protein sequence ID" value="RXW19641.1"/>
    <property type="molecule type" value="Genomic_DNA"/>
</dbReference>
<dbReference type="InterPro" id="IPR032319">
    <property type="entry name" value="CLP1_P"/>
</dbReference>
<sequence length="282" mass="29947">MSAYANVHIALEQMRVRALSKARGSPLPPGEDADPKLCEAPRVLILGPENAGKTTVAKILTNYAVRGGQLWTPLLANVDPSEGAWAIPGTLSVTPVSTAMPTYSPASPLGFAATSAPLVSASHSHVPLAYWYGHSDTKRNPLLLDRLIRNLGENINDRFDLNPEAKAAGIIVDTPASFASNSTPAEHRQKLIKACVDAFRKTMAPSSALPVGAARAVSEMQPVRVNPASPGSGLLNTVLAVLAPQNPDENERYDEEILDLTVTGFIYMWVDLFSGNMGAAEG</sequence>
<organism evidence="7 8">
    <name type="scientific">Candolleomyces aberdarensis</name>
    <dbReference type="NCBI Taxonomy" id="2316362"/>
    <lineage>
        <taxon>Eukaryota</taxon>
        <taxon>Fungi</taxon>
        <taxon>Dikarya</taxon>
        <taxon>Basidiomycota</taxon>
        <taxon>Agaricomycotina</taxon>
        <taxon>Agaricomycetes</taxon>
        <taxon>Agaricomycetidae</taxon>
        <taxon>Agaricales</taxon>
        <taxon>Agaricineae</taxon>
        <taxon>Psathyrellaceae</taxon>
        <taxon>Candolleomyces</taxon>
    </lineage>
</organism>
<dbReference type="PANTHER" id="PTHR12755">
    <property type="entry name" value="CLEAVAGE/POLYADENYLATION FACTOR IA SUBUNIT CLP1P"/>
    <property type="match status" value="1"/>
</dbReference>
<dbReference type="PANTHER" id="PTHR12755:SF6">
    <property type="entry name" value="POLYRIBONUCLEOTIDE 5'-HYDROXYL-KINASE CLP1"/>
    <property type="match status" value="1"/>
</dbReference>
<protein>
    <recommendedName>
        <fullName evidence="2">Polynucleotide 5'-hydroxyl-kinase GRC3</fullName>
    </recommendedName>
    <alternativeName>
        <fullName evidence="1">Polynucleotide 5'-hydroxyl-kinase grc3</fullName>
    </alternativeName>
</protein>
<dbReference type="GO" id="GO:0031124">
    <property type="term" value="P:mRNA 3'-end processing"/>
    <property type="evidence" value="ECO:0007669"/>
    <property type="project" value="InterPro"/>
</dbReference>
<keyword evidence="4" id="KW-0067">ATP-binding</keyword>
<dbReference type="GO" id="GO:0051731">
    <property type="term" value="F:polynucleotide 5'-hydroxyl-kinase activity"/>
    <property type="evidence" value="ECO:0007669"/>
    <property type="project" value="InterPro"/>
</dbReference>
<reference evidence="7 8" key="1">
    <citation type="submission" date="2019-01" db="EMBL/GenBank/DDBJ databases">
        <title>Draft genome sequence of Psathyrella aberdarensis IHI B618.</title>
        <authorList>
            <person name="Buettner E."/>
            <person name="Kellner H."/>
        </authorList>
    </citation>
    <scope>NUCLEOTIDE SEQUENCE [LARGE SCALE GENOMIC DNA]</scope>
    <source>
        <strain evidence="7 8">IHI B618</strain>
    </source>
</reference>
<feature type="domain" description="Clp1 C-terminal" evidence="5">
    <location>
        <begin position="198"/>
        <end position="267"/>
    </location>
</feature>
<evidence type="ECO:0000259" key="6">
    <source>
        <dbReference type="Pfam" id="PF16575"/>
    </source>
</evidence>
<gene>
    <name evidence="7" type="ORF">EST38_g6235</name>
</gene>
<evidence type="ECO:0000259" key="5">
    <source>
        <dbReference type="Pfam" id="PF06807"/>
    </source>
</evidence>
<evidence type="ECO:0000256" key="1">
    <source>
        <dbReference type="ARBA" id="ARBA00018706"/>
    </source>
</evidence>
<dbReference type="OrthoDB" id="258143at2759"/>
<dbReference type="GO" id="GO:0006388">
    <property type="term" value="P:tRNA splicing, via endonucleolytic cleavage and ligation"/>
    <property type="evidence" value="ECO:0007669"/>
    <property type="project" value="TreeGrafter"/>
</dbReference>